<dbReference type="InterPro" id="IPR000524">
    <property type="entry name" value="Tscrpt_reg_HTH_GntR"/>
</dbReference>
<dbReference type="Gene3D" id="1.20.120.530">
    <property type="entry name" value="GntR ligand-binding domain-like"/>
    <property type="match status" value="1"/>
</dbReference>
<gene>
    <name evidence="6" type="ORF">GOB93_09870</name>
</gene>
<dbReference type="EMBL" id="WOTB01000011">
    <property type="protein sequence ID" value="NHN84947.1"/>
    <property type="molecule type" value="Genomic_DNA"/>
</dbReference>
<dbReference type="InterPro" id="IPR036390">
    <property type="entry name" value="WH_DNA-bd_sf"/>
</dbReference>
<dbReference type="Gene3D" id="1.10.10.10">
    <property type="entry name" value="Winged helix-like DNA-binding domain superfamily/Winged helix DNA-binding domain"/>
    <property type="match status" value="1"/>
</dbReference>
<evidence type="ECO:0000259" key="5">
    <source>
        <dbReference type="PROSITE" id="PS50949"/>
    </source>
</evidence>
<organism evidence="6 7">
    <name type="scientific">Acetobacter musti</name>
    <dbReference type="NCBI Taxonomy" id="864732"/>
    <lineage>
        <taxon>Bacteria</taxon>
        <taxon>Pseudomonadati</taxon>
        <taxon>Pseudomonadota</taxon>
        <taxon>Alphaproteobacteria</taxon>
        <taxon>Acetobacterales</taxon>
        <taxon>Acetobacteraceae</taxon>
        <taxon>Acetobacter</taxon>
    </lineage>
</organism>
<dbReference type="CDD" id="cd07377">
    <property type="entry name" value="WHTH_GntR"/>
    <property type="match status" value="1"/>
</dbReference>
<dbReference type="InterPro" id="IPR011711">
    <property type="entry name" value="GntR_C"/>
</dbReference>
<dbReference type="InterPro" id="IPR008920">
    <property type="entry name" value="TF_FadR/GntR_C"/>
</dbReference>
<comment type="caution">
    <text evidence="6">The sequence shown here is derived from an EMBL/GenBank/DDBJ whole genome shotgun (WGS) entry which is preliminary data.</text>
</comment>
<sequence>MNRSARSASGTIPTVRRMQDQPGATHAEKIREQLEREVASGHLLPGTRLDESEIAERFGVSRTPVREAFRLLAANEMVELKGRMGATVRKPSAQTVIEMFQVMAELEGLCARLAARRITPELRSRIEQIHTALTDASRESDVDVFYDINQAFHEAIYEAAGSHYLAEQTRRLRNRTAAYRRRVTFQPNRFASTIDEHRRVMEAIFSHNEEEAHSTMRDHVNLLSDDMRDFIASFQ</sequence>
<feature type="domain" description="HTH gntR-type" evidence="5">
    <location>
        <begin position="24"/>
        <end position="91"/>
    </location>
</feature>
<keyword evidence="1" id="KW-0805">Transcription regulation</keyword>
<dbReference type="Pfam" id="PF07729">
    <property type="entry name" value="FCD"/>
    <property type="match status" value="1"/>
</dbReference>
<feature type="compositionally biased region" description="Polar residues" evidence="4">
    <location>
        <begin position="1"/>
        <end position="12"/>
    </location>
</feature>
<keyword evidence="3" id="KW-0804">Transcription</keyword>
<dbReference type="SMART" id="SM00895">
    <property type="entry name" value="FCD"/>
    <property type="match status" value="1"/>
</dbReference>
<dbReference type="InterPro" id="IPR036388">
    <property type="entry name" value="WH-like_DNA-bd_sf"/>
</dbReference>
<keyword evidence="7" id="KW-1185">Reference proteome</keyword>
<protein>
    <submittedName>
        <fullName evidence="6">FCD domain-containing protein</fullName>
    </submittedName>
</protein>
<dbReference type="SUPFAM" id="SSF46785">
    <property type="entry name" value="Winged helix' DNA-binding domain"/>
    <property type="match status" value="1"/>
</dbReference>
<accession>A0ABX0JNX3</accession>
<dbReference type="Proteomes" id="UP000635278">
    <property type="component" value="Unassembled WGS sequence"/>
</dbReference>
<dbReference type="PANTHER" id="PTHR43537">
    <property type="entry name" value="TRANSCRIPTIONAL REGULATOR, GNTR FAMILY"/>
    <property type="match status" value="1"/>
</dbReference>
<dbReference type="SMART" id="SM00345">
    <property type="entry name" value="HTH_GNTR"/>
    <property type="match status" value="1"/>
</dbReference>
<dbReference type="SUPFAM" id="SSF48008">
    <property type="entry name" value="GntR ligand-binding domain-like"/>
    <property type="match status" value="1"/>
</dbReference>
<dbReference type="RefSeq" id="WP_173583341.1">
    <property type="nucleotide sequence ID" value="NZ_WOTB01000011.1"/>
</dbReference>
<proteinExistence type="predicted"/>
<name>A0ABX0JNX3_9PROT</name>
<evidence type="ECO:0000313" key="6">
    <source>
        <dbReference type="EMBL" id="NHN84947.1"/>
    </source>
</evidence>
<evidence type="ECO:0000256" key="2">
    <source>
        <dbReference type="ARBA" id="ARBA00023125"/>
    </source>
</evidence>
<dbReference type="Pfam" id="PF00392">
    <property type="entry name" value="GntR"/>
    <property type="match status" value="1"/>
</dbReference>
<evidence type="ECO:0000256" key="4">
    <source>
        <dbReference type="SAM" id="MobiDB-lite"/>
    </source>
</evidence>
<feature type="region of interest" description="Disordered" evidence="4">
    <location>
        <begin position="1"/>
        <end position="26"/>
    </location>
</feature>
<evidence type="ECO:0000256" key="1">
    <source>
        <dbReference type="ARBA" id="ARBA00023015"/>
    </source>
</evidence>
<dbReference type="PANTHER" id="PTHR43537:SF49">
    <property type="entry name" value="TRANSCRIPTIONAL REGULATORY PROTEIN"/>
    <property type="match status" value="1"/>
</dbReference>
<keyword evidence="2" id="KW-0238">DNA-binding</keyword>
<evidence type="ECO:0000313" key="7">
    <source>
        <dbReference type="Proteomes" id="UP000635278"/>
    </source>
</evidence>
<evidence type="ECO:0000256" key="3">
    <source>
        <dbReference type="ARBA" id="ARBA00023163"/>
    </source>
</evidence>
<reference evidence="6 7" key="1">
    <citation type="journal article" date="2020" name="Int. J. Syst. Evol. Microbiol.">
        <title>Novel acetic acid bacteria from cider fermentations: Acetobacter conturbans sp. nov. and Acetobacter fallax sp. nov.</title>
        <authorList>
            <person name="Sombolestani A.S."/>
            <person name="Cleenwerck I."/>
            <person name="Cnockaert M."/>
            <person name="Borremans W."/>
            <person name="Wieme A.D."/>
            <person name="De Vuyst L."/>
            <person name="Vandamme P."/>
        </authorList>
    </citation>
    <scope>NUCLEOTIDE SEQUENCE [LARGE SCALE GENOMIC DNA]</scope>
    <source>
        <strain evidence="6 7">LMG 30640</strain>
    </source>
</reference>
<dbReference type="PROSITE" id="PS50949">
    <property type="entry name" value="HTH_GNTR"/>
    <property type="match status" value="1"/>
</dbReference>